<evidence type="ECO:0000313" key="2">
    <source>
        <dbReference type="Proteomes" id="UP000549009"/>
    </source>
</evidence>
<dbReference type="AlphaFoldDB" id="A0A7W8ATK3"/>
<dbReference type="Proteomes" id="UP000549009">
    <property type="component" value="Unassembled WGS sequence"/>
</dbReference>
<organism evidence="1 2">
    <name type="scientific">Streptomyces spectabilis</name>
    <dbReference type="NCBI Taxonomy" id="68270"/>
    <lineage>
        <taxon>Bacteria</taxon>
        <taxon>Bacillati</taxon>
        <taxon>Actinomycetota</taxon>
        <taxon>Actinomycetes</taxon>
        <taxon>Kitasatosporales</taxon>
        <taxon>Streptomycetaceae</taxon>
        <taxon>Streptomyces</taxon>
    </lineage>
</organism>
<dbReference type="RefSeq" id="WP_150513131.1">
    <property type="nucleotide sequence ID" value="NZ_BMSQ01000001.1"/>
</dbReference>
<comment type="caution">
    <text evidence="1">The sequence shown here is derived from an EMBL/GenBank/DDBJ whole genome shotgun (WGS) entry which is preliminary data.</text>
</comment>
<name>A0A7W8ATK3_STRST</name>
<reference evidence="1 2" key="1">
    <citation type="submission" date="2020-08" db="EMBL/GenBank/DDBJ databases">
        <title>Genomic Encyclopedia of Type Strains, Phase III (KMG-III): the genomes of soil and plant-associated and newly described type strains.</title>
        <authorList>
            <person name="Whitman W."/>
        </authorList>
    </citation>
    <scope>NUCLEOTIDE SEQUENCE [LARGE SCALE GENOMIC DNA]</scope>
    <source>
        <strain evidence="1 2">CECT 3146</strain>
    </source>
</reference>
<gene>
    <name evidence="1" type="ORF">FHS40_003508</name>
</gene>
<dbReference type="EMBL" id="JACHJD010000005">
    <property type="protein sequence ID" value="MBB5104424.1"/>
    <property type="molecule type" value="Genomic_DNA"/>
</dbReference>
<protein>
    <submittedName>
        <fullName evidence="1">Uncharacterized protein</fullName>
    </submittedName>
</protein>
<proteinExistence type="predicted"/>
<evidence type="ECO:0000313" key="1">
    <source>
        <dbReference type="EMBL" id="MBB5104424.1"/>
    </source>
</evidence>
<accession>A0A7W8ATK3</accession>
<keyword evidence="2" id="KW-1185">Reference proteome</keyword>
<dbReference type="OrthoDB" id="4211826at2"/>
<sequence>MRTALPDRVLGVCGHWTTAPIPVGEVRCRGGGWCTQYVCPDCVHTSHYRLGPQWDDLPARLHR</sequence>